<keyword evidence="2" id="KW-1185">Reference proteome</keyword>
<gene>
    <name evidence="1" type="ORF">CIPAW_05G217100</name>
</gene>
<protein>
    <submittedName>
        <fullName evidence="1">Uncharacterized protein</fullName>
    </submittedName>
</protein>
<reference evidence="1" key="1">
    <citation type="submission" date="2020-12" db="EMBL/GenBank/DDBJ databases">
        <title>WGS assembly of Carya illinoinensis cv. Pawnee.</title>
        <authorList>
            <person name="Platts A."/>
            <person name="Shu S."/>
            <person name="Wright S."/>
            <person name="Barry K."/>
            <person name="Edger P."/>
            <person name="Pires J.C."/>
            <person name="Schmutz J."/>
        </authorList>
    </citation>
    <scope>NUCLEOTIDE SEQUENCE</scope>
    <source>
        <tissue evidence="1">Leaf</tissue>
    </source>
</reference>
<evidence type="ECO:0000313" key="2">
    <source>
        <dbReference type="Proteomes" id="UP000811609"/>
    </source>
</evidence>
<dbReference type="AlphaFoldDB" id="A0A8T1QME0"/>
<accession>A0A8T1QME0</accession>
<evidence type="ECO:0000313" key="1">
    <source>
        <dbReference type="EMBL" id="KAG6655449.1"/>
    </source>
</evidence>
<name>A0A8T1QME0_CARIL</name>
<sequence length="84" mass="9589">MLDGGSPGVYSLQEAVLVYWEKELSRVLIMGQQAKLRKWMFRVHAKGLMQVILKDFESNLAGYADSSNTGSTQWLDFYLATFDH</sequence>
<dbReference type="EMBL" id="CM031813">
    <property type="protein sequence ID" value="KAG6655449.1"/>
    <property type="molecule type" value="Genomic_DNA"/>
</dbReference>
<dbReference type="Proteomes" id="UP000811609">
    <property type="component" value="Chromosome 5"/>
</dbReference>
<proteinExistence type="predicted"/>
<organism evidence="1 2">
    <name type="scientific">Carya illinoinensis</name>
    <name type="common">Pecan</name>
    <dbReference type="NCBI Taxonomy" id="32201"/>
    <lineage>
        <taxon>Eukaryota</taxon>
        <taxon>Viridiplantae</taxon>
        <taxon>Streptophyta</taxon>
        <taxon>Embryophyta</taxon>
        <taxon>Tracheophyta</taxon>
        <taxon>Spermatophyta</taxon>
        <taxon>Magnoliopsida</taxon>
        <taxon>eudicotyledons</taxon>
        <taxon>Gunneridae</taxon>
        <taxon>Pentapetalae</taxon>
        <taxon>rosids</taxon>
        <taxon>fabids</taxon>
        <taxon>Fagales</taxon>
        <taxon>Juglandaceae</taxon>
        <taxon>Carya</taxon>
    </lineage>
</organism>
<comment type="caution">
    <text evidence="1">The sequence shown here is derived from an EMBL/GenBank/DDBJ whole genome shotgun (WGS) entry which is preliminary data.</text>
</comment>